<proteinExistence type="predicted"/>
<dbReference type="CDD" id="cd06170">
    <property type="entry name" value="LuxR_C_like"/>
    <property type="match status" value="1"/>
</dbReference>
<dbReference type="EMBL" id="QICC01000060">
    <property type="protein sequence ID" value="RNM40870.1"/>
    <property type="molecule type" value="Genomic_DNA"/>
</dbReference>
<dbReference type="InterPro" id="IPR036259">
    <property type="entry name" value="MFS_trans_sf"/>
</dbReference>
<feature type="transmembrane region" description="Helical" evidence="4">
    <location>
        <begin position="372"/>
        <end position="394"/>
    </location>
</feature>
<keyword evidence="3" id="KW-0804">Transcription</keyword>
<dbReference type="InterPro" id="IPR016032">
    <property type="entry name" value="Sig_transdc_resp-reg_C-effctor"/>
</dbReference>
<evidence type="ECO:0000256" key="1">
    <source>
        <dbReference type="ARBA" id="ARBA00023015"/>
    </source>
</evidence>
<keyword evidence="4" id="KW-0472">Membrane</keyword>
<dbReference type="PROSITE" id="PS50043">
    <property type="entry name" value="HTH_LUXR_2"/>
    <property type="match status" value="1"/>
</dbReference>
<evidence type="ECO:0000256" key="3">
    <source>
        <dbReference type="ARBA" id="ARBA00023163"/>
    </source>
</evidence>
<evidence type="ECO:0000256" key="2">
    <source>
        <dbReference type="ARBA" id="ARBA00023125"/>
    </source>
</evidence>
<dbReference type="PANTHER" id="PTHR44688">
    <property type="entry name" value="DNA-BINDING TRANSCRIPTIONAL ACTIVATOR DEVR_DOSR"/>
    <property type="match status" value="1"/>
</dbReference>
<feature type="transmembrane region" description="Helical" evidence="4">
    <location>
        <begin position="281"/>
        <end position="299"/>
    </location>
</feature>
<feature type="transmembrane region" description="Helical" evidence="4">
    <location>
        <begin position="46"/>
        <end position="68"/>
    </location>
</feature>
<dbReference type="Pfam" id="PF00196">
    <property type="entry name" value="GerE"/>
    <property type="match status" value="1"/>
</dbReference>
<dbReference type="AlphaFoldDB" id="A0A3N0IWR4"/>
<dbReference type="InterPro" id="IPR036388">
    <property type="entry name" value="WH-like_DNA-bd_sf"/>
</dbReference>
<gene>
    <name evidence="6" type="ORF">DMP09_12420</name>
</gene>
<feature type="transmembrane region" description="Helical" evidence="4">
    <location>
        <begin position="136"/>
        <end position="153"/>
    </location>
</feature>
<comment type="caution">
    <text evidence="6">The sequence shown here is derived from an EMBL/GenBank/DDBJ whole genome shotgun (WGS) entry which is preliminary data.</text>
</comment>
<feature type="transmembrane region" description="Helical" evidence="4">
    <location>
        <begin position="80"/>
        <end position="98"/>
    </location>
</feature>
<dbReference type="PRINTS" id="PR00038">
    <property type="entry name" value="HTHLUXR"/>
</dbReference>
<dbReference type="GO" id="GO:0006355">
    <property type="term" value="P:regulation of DNA-templated transcription"/>
    <property type="evidence" value="ECO:0007669"/>
    <property type="project" value="InterPro"/>
</dbReference>
<feature type="transmembrane region" description="Helical" evidence="4">
    <location>
        <begin position="305"/>
        <end position="328"/>
    </location>
</feature>
<dbReference type="GO" id="GO:0003677">
    <property type="term" value="F:DNA binding"/>
    <property type="evidence" value="ECO:0007669"/>
    <property type="project" value="UniProtKB-KW"/>
</dbReference>
<dbReference type="Gene3D" id="1.10.10.10">
    <property type="entry name" value="Winged helix-like DNA-binding domain superfamily/Winged helix DNA-binding domain"/>
    <property type="match status" value="1"/>
</dbReference>
<reference evidence="7" key="1">
    <citation type="submission" date="2018-05" db="EMBL/GenBank/DDBJ databases">
        <title>Genome Sequencing of selected type strains of the family Eggerthellaceae.</title>
        <authorList>
            <person name="Danylec N."/>
            <person name="Stoll D.A."/>
            <person name="Doetsch A."/>
            <person name="Huch M."/>
        </authorList>
    </citation>
    <scope>NUCLEOTIDE SEQUENCE [LARGE SCALE GENOMIC DNA]</scope>
    <source>
        <strain evidence="7">DSM 16107</strain>
    </source>
</reference>
<dbReference type="PANTHER" id="PTHR44688:SF16">
    <property type="entry name" value="DNA-BINDING TRANSCRIPTIONAL ACTIVATOR DEVR_DOSR"/>
    <property type="match status" value="1"/>
</dbReference>
<evidence type="ECO:0000313" key="6">
    <source>
        <dbReference type="EMBL" id="RNM40870.1"/>
    </source>
</evidence>
<keyword evidence="4" id="KW-1133">Transmembrane helix</keyword>
<sequence>MNESTAFLLARWRRTGTVTLGFACLYVVAIVFFYSDWLTELPEADALVYLALLNGALCLGGGLTWVVARKGRVRRRAMTVAGTLCYAVALACLAAALASRAPALSYTAAIPAGLGAGVLIPLWFDRASRLTGERYAYALGFASLLSAPVVLALDFVDSRALVAACGAFVLVSAALLLKREEGGEGGQDAPGPAPLPVLRRGRVGAQPETALADDETARPFAKLAAPLAYVFLLSLVYGVLDVVAMANPASSADVPGFASVAAGIVADVGFLLYVRFDGRRYTTMLNAVLAVVATGLLFLPFLSGLYSVVLVVLTHMGWEIALLISYTLAIKLFRGNRDRLLGVAALVFAFPRPGVVLGSVAASFVAVDSRFAFAQMTIVSFALLYLIMMGIWLLRTREKRAAEHAIRKRDDLIKRYVRARNDLQDLACDELANEHGLTKRETEILKLLASGRDAAYIEKTLFLSRNTVKSYTKTLYAKLGVHSKQDVIDLVKDSLPLEPL</sequence>
<evidence type="ECO:0000313" key="7">
    <source>
        <dbReference type="Proteomes" id="UP000270112"/>
    </source>
</evidence>
<dbReference type="SMART" id="SM00421">
    <property type="entry name" value="HTH_LUXR"/>
    <property type="match status" value="1"/>
</dbReference>
<protein>
    <recommendedName>
        <fullName evidence="5">HTH luxR-type domain-containing protein</fullName>
    </recommendedName>
</protein>
<accession>A0A3N0IWR4</accession>
<keyword evidence="2" id="KW-0238">DNA-binding</keyword>
<evidence type="ECO:0000256" key="4">
    <source>
        <dbReference type="SAM" id="Phobius"/>
    </source>
</evidence>
<feature type="transmembrane region" description="Helical" evidence="4">
    <location>
        <begin position="104"/>
        <end position="124"/>
    </location>
</feature>
<keyword evidence="4" id="KW-0812">Transmembrane</keyword>
<dbReference type="InterPro" id="IPR000792">
    <property type="entry name" value="Tscrpt_reg_LuxR_C"/>
</dbReference>
<feature type="transmembrane region" description="Helical" evidence="4">
    <location>
        <begin position="254"/>
        <end position="274"/>
    </location>
</feature>
<feature type="transmembrane region" description="Helical" evidence="4">
    <location>
        <begin position="227"/>
        <end position="248"/>
    </location>
</feature>
<keyword evidence="1" id="KW-0805">Transcription regulation</keyword>
<feature type="transmembrane region" description="Helical" evidence="4">
    <location>
        <begin position="159"/>
        <end position="177"/>
    </location>
</feature>
<dbReference type="RefSeq" id="WP_123269708.1">
    <property type="nucleotide sequence ID" value="NZ_QICC01000060.1"/>
</dbReference>
<dbReference type="SUPFAM" id="SSF103473">
    <property type="entry name" value="MFS general substrate transporter"/>
    <property type="match status" value="2"/>
</dbReference>
<dbReference type="SUPFAM" id="SSF46894">
    <property type="entry name" value="C-terminal effector domain of the bipartite response regulators"/>
    <property type="match status" value="1"/>
</dbReference>
<name>A0A3N0IWR4_9ACTN</name>
<dbReference type="Proteomes" id="UP000270112">
    <property type="component" value="Unassembled WGS sequence"/>
</dbReference>
<feature type="domain" description="HTH luxR-type" evidence="5">
    <location>
        <begin position="430"/>
        <end position="495"/>
    </location>
</feature>
<organism evidence="6 7">
    <name type="scientific">Eggerthella sinensis</name>
    <dbReference type="NCBI Taxonomy" id="242230"/>
    <lineage>
        <taxon>Bacteria</taxon>
        <taxon>Bacillati</taxon>
        <taxon>Actinomycetota</taxon>
        <taxon>Coriobacteriia</taxon>
        <taxon>Eggerthellales</taxon>
        <taxon>Eggerthellaceae</taxon>
        <taxon>Eggerthella</taxon>
    </lineage>
</organism>
<evidence type="ECO:0000259" key="5">
    <source>
        <dbReference type="PROSITE" id="PS50043"/>
    </source>
</evidence>
<feature type="transmembrane region" description="Helical" evidence="4">
    <location>
        <begin position="12"/>
        <end position="34"/>
    </location>
</feature>
<feature type="transmembrane region" description="Helical" evidence="4">
    <location>
        <begin position="340"/>
        <end position="366"/>
    </location>
</feature>